<organism evidence="2 3">
    <name type="scientific">Actinomadura geliboluensis</name>
    <dbReference type="NCBI Taxonomy" id="882440"/>
    <lineage>
        <taxon>Bacteria</taxon>
        <taxon>Bacillati</taxon>
        <taxon>Actinomycetota</taxon>
        <taxon>Actinomycetes</taxon>
        <taxon>Streptosporangiales</taxon>
        <taxon>Thermomonosporaceae</taxon>
        <taxon>Actinomadura</taxon>
    </lineage>
</organism>
<proteinExistence type="predicted"/>
<sequence>MADLARLPPDPGDRDDAQPVGETLVNSRYRTAGAVAAAAVAAAALTGCGQSQSSWIGDKYSRVSADTYRSPKAPQSVAGEISRKFKPIDRVDDTVVKGAAGGIFLRYPKLVVGVLPNGAGSRITVDKPRRGYNRYYSHVGGHWASPGSNGWNSRGAASFRGGGPGSGK</sequence>
<evidence type="ECO:0000256" key="1">
    <source>
        <dbReference type="SAM" id="MobiDB-lite"/>
    </source>
</evidence>
<accession>A0A5S4GMK8</accession>
<gene>
    <name evidence="2" type="ORF">ETD96_25800</name>
</gene>
<evidence type="ECO:0000313" key="3">
    <source>
        <dbReference type="Proteomes" id="UP000305238"/>
    </source>
</evidence>
<comment type="caution">
    <text evidence="2">The sequence shown here is derived from an EMBL/GenBank/DDBJ whole genome shotgun (WGS) entry which is preliminary data.</text>
</comment>
<dbReference type="AlphaFoldDB" id="A0A5S4GMK8"/>
<keyword evidence="3" id="KW-1185">Reference proteome</keyword>
<evidence type="ECO:0000313" key="2">
    <source>
        <dbReference type="EMBL" id="TMR34113.1"/>
    </source>
</evidence>
<reference evidence="2 3" key="1">
    <citation type="submission" date="2019-05" db="EMBL/GenBank/DDBJ databases">
        <title>Draft genome sequence of Actinomadura geliboluensis A8036.</title>
        <authorList>
            <person name="Saricaoglu S."/>
            <person name="Isik K."/>
        </authorList>
    </citation>
    <scope>NUCLEOTIDE SEQUENCE [LARGE SCALE GENOMIC DNA]</scope>
    <source>
        <strain evidence="2 3">A8036</strain>
    </source>
</reference>
<protein>
    <submittedName>
        <fullName evidence="2">DUF4247 domain-containing protein</fullName>
    </submittedName>
</protein>
<dbReference type="Pfam" id="PF14042">
    <property type="entry name" value="DUF4247"/>
    <property type="match status" value="1"/>
</dbReference>
<dbReference type="EMBL" id="VCKZ01000212">
    <property type="protein sequence ID" value="TMR34113.1"/>
    <property type="molecule type" value="Genomic_DNA"/>
</dbReference>
<name>A0A5S4GMK8_9ACTN</name>
<dbReference type="Proteomes" id="UP000305238">
    <property type="component" value="Unassembled WGS sequence"/>
</dbReference>
<dbReference type="OrthoDB" id="4546889at2"/>
<feature type="region of interest" description="Disordered" evidence="1">
    <location>
        <begin position="1"/>
        <end position="20"/>
    </location>
</feature>
<dbReference type="InterPro" id="IPR025341">
    <property type="entry name" value="DUF4247"/>
</dbReference>